<proteinExistence type="predicted"/>
<sequence length="266" mass="29900">MRIKGGRKVLAITLVAIVILCSALGVIWMNGENNDQVKKIASEVAGPDGALLNYSSYINPDAKSKKFNQVERENLVKFIDRNIDILSGVEKLDDVSRTDRNIKVDLIVPKLSLAPVTQADLTYSFIVKVPTTVEKGVVGKFYGQIARADENSPWEYADIPMMSINDIPILMNFSESDIEKLKLKPEKRFFRDDLASGAEAINFSTRHDYKKFVNSNDNGANYAYYRYSTVRNGVKVSVVFGVKKAQYDEAAAVPSNWFYVYMKREG</sequence>
<dbReference type="EMBL" id="JAVFJF020000064">
    <property type="protein sequence ID" value="MEJ8676840.1"/>
    <property type="molecule type" value="Genomic_DNA"/>
</dbReference>
<accession>A0ABU8V8U4</accession>
<protein>
    <submittedName>
        <fullName evidence="1">Uncharacterized protein</fullName>
    </submittedName>
</protein>
<evidence type="ECO:0000313" key="2">
    <source>
        <dbReference type="Proteomes" id="UP001224516"/>
    </source>
</evidence>
<evidence type="ECO:0000313" key="1">
    <source>
        <dbReference type="EMBL" id="MEJ8676840.1"/>
    </source>
</evidence>
<dbReference type="Proteomes" id="UP001224516">
    <property type="component" value="Unassembled WGS sequence"/>
</dbReference>
<keyword evidence="2" id="KW-1185">Reference proteome</keyword>
<reference evidence="1 2" key="1">
    <citation type="submission" date="2023-12" db="EMBL/GenBank/DDBJ databases">
        <title>Evaluation and characterization of a potential secondary metabolite violacein from indigenous Chromobacterium amazonense SAM215.</title>
        <authorList>
            <person name="Tarafdar M.R."/>
            <person name="Abedin S.M."/>
            <person name="Atiqua A."/>
            <person name="Saha A."/>
            <person name="Khan S.N."/>
        </authorList>
    </citation>
    <scope>NUCLEOTIDE SEQUENCE [LARGE SCALE GENOMIC DNA]</scope>
    <source>
        <strain evidence="1 2">SAM215</strain>
    </source>
</reference>
<organism evidence="1 2">
    <name type="scientific">Chromobacterium amazonense</name>
    <dbReference type="NCBI Taxonomy" id="1382803"/>
    <lineage>
        <taxon>Bacteria</taxon>
        <taxon>Pseudomonadati</taxon>
        <taxon>Pseudomonadota</taxon>
        <taxon>Betaproteobacteria</taxon>
        <taxon>Neisseriales</taxon>
        <taxon>Chromobacteriaceae</taxon>
        <taxon>Chromobacterium</taxon>
    </lineage>
</organism>
<dbReference type="RefSeq" id="WP_307909533.1">
    <property type="nucleotide sequence ID" value="NZ_JAVFJF020000064.1"/>
</dbReference>
<comment type="caution">
    <text evidence="1">The sequence shown here is derived from an EMBL/GenBank/DDBJ whole genome shotgun (WGS) entry which is preliminary data.</text>
</comment>
<name>A0ABU8V8U4_9NEIS</name>
<gene>
    <name evidence="1" type="ORF">QCL97_019075</name>
</gene>